<reference evidence="2" key="1">
    <citation type="submission" date="2021-03" db="EMBL/GenBank/DDBJ databases">
        <title>Identification and antibiotic profiling of Wohlfahrtiimonas chitiniclastica, an underestimated human pathogen.</title>
        <authorList>
            <person name="Kopf A."/>
            <person name="Bunk B."/>
            <person name="Coldewey S."/>
            <person name="Gunzer F."/>
            <person name="Riedel T."/>
            <person name="Schroettner P."/>
        </authorList>
    </citation>
    <scope>NUCLEOTIDE SEQUENCE</scope>
    <source>
        <strain evidence="2">DSM 100917</strain>
    </source>
</reference>
<evidence type="ECO:0000313" key="3">
    <source>
        <dbReference type="Proteomes" id="UP000680020"/>
    </source>
</evidence>
<dbReference type="RefSeq" id="WP_008315856.1">
    <property type="nucleotide sequence ID" value="NZ_JAGIBR010000003.1"/>
</dbReference>
<name>A0AB35BZJ6_9GAMM</name>
<feature type="signal peptide" evidence="1">
    <location>
        <begin position="1"/>
        <end position="20"/>
    </location>
</feature>
<dbReference type="Pfam" id="PF11659">
    <property type="entry name" value="DUF3261"/>
    <property type="match status" value="1"/>
</dbReference>
<dbReference type="AlphaFoldDB" id="A0AB35BZJ6"/>
<keyword evidence="1" id="KW-0732">Signal</keyword>
<accession>A0AB35BZJ6</accession>
<dbReference type="PROSITE" id="PS51257">
    <property type="entry name" value="PROKAR_LIPOPROTEIN"/>
    <property type="match status" value="1"/>
</dbReference>
<dbReference type="InterPro" id="IPR021675">
    <property type="entry name" value="DUF3261"/>
</dbReference>
<evidence type="ECO:0000313" key="2">
    <source>
        <dbReference type="EMBL" id="MBS7824513.1"/>
    </source>
</evidence>
<comment type="caution">
    <text evidence="2">The sequence shown here is derived from an EMBL/GenBank/DDBJ whole genome shotgun (WGS) entry which is preliminary data.</text>
</comment>
<feature type="chain" id="PRO_5044296366" evidence="1">
    <location>
        <begin position="21"/>
        <end position="187"/>
    </location>
</feature>
<protein>
    <submittedName>
        <fullName evidence="2">DUF3261 domain-containing protein</fullName>
    </submittedName>
</protein>
<evidence type="ECO:0000256" key="1">
    <source>
        <dbReference type="SAM" id="SignalP"/>
    </source>
</evidence>
<dbReference type="EMBL" id="JAGIBU010000003">
    <property type="protein sequence ID" value="MBS7824513.1"/>
    <property type="molecule type" value="Genomic_DNA"/>
</dbReference>
<dbReference type="GeneID" id="58263964"/>
<dbReference type="Proteomes" id="UP000680020">
    <property type="component" value="Unassembled WGS sequence"/>
</dbReference>
<organism evidence="2 3">
    <name type="scientific">Wohlfahrtiimonas chitiniclastica</name>
    <dbReference type="NCBI Taxonomy" id="400946"/>
    <lineage>
        <taxon>Bacteria</taxon>
        <taxon>Pseudomonadati</taxon>
        <taxon>Pseudomonadota</taxon>
        <taxon>Gammaproteobacteria</taxon>
        <taxon>Cardiobacteriales</taxon>
        <taxon>Ignatzschineriaceae</taxon>
        <taxon>Wohlfahrtiimonas</taxon>
    </lineage>
</organism>
<sequence>MMKWLYTGILLMFLSGCAHPPKLAPTEFHLTQRLIAQLPAPKSHAPFHSQALITTAVRGHELSFMAMVTIQDHTLTLMALTPVGIRVFKTVYDGHTITTEQYLPNIPLPNMPEILGNFMLAHYDAQAWQGHLPETVHIHDAGLTRTLINDAHQTILTIEYVQNGRQKVPVQIHNEVLNYTLTLKNIQ</sequence>
<gene>
    <name evidence="2" type="ORF">J7561_04770</name>
</gene>
<proteinExistence type="predicted"/>